<protein>
    <recommendedName>
        <fullName evidence="2">eCIS core domain-containing protein</fullName>
    </recommendedName>
</protein>
<feature type="region of interest" description="Disordered" evidence="1">
    <location>
        <begin position="1"/>
        <end position="29"/>
    </location>
</feature>
<feature type="region of interest" description="Disordered" evidence="1">
    <location>
        <begin position="57"/>
        <end position="78"/>
    </location>
</feature>
<dbReference type="Pfam" id="PF13699">
    <property type="entry name" value="eCIS_core"/>
    <property type="match status" value="1"/>
</dbReference>
<organism evidence="3 4">
    <name type="scientific">Streptomyces tremellae</name>
    <dbReference type="NCBI Taxonomy" id="1124239"/>
    <lineage>
        <taxon>Bacteria</taxon>
        <taxon>Bacillati</taxon>
        <taxon>Actinomycetota</taxon>
        <taxon>Actinomycetes</taxon>
        <taxon>Kitasatosporales</taxon>
        <taxon>Streptomycetaceae</taxon>
        <taxon>Streptomyces</taxon>
    </lineage>
</organism>
<feature type="compositionally biased region" description="Low complexity" evidence="1">
    <location>
        <begin position="206"/>
        <end position="219"/>
    </location>
</feature>
<dbReference type="Proteomes" id="UP001499884">
    <property type="component" value="Unassembled WGS sequence"/>
</dbReference>
<name>A0ABP7G4J0_9ACTN</name>
<evidence type="ECO:0000256" key="1">
    <source>
        <dbReference type="SAM" id="MobiDB-lite"/>
    </source>
</evidence>
<proteinExistence type="predicted"/>
<sequence>MYAEDRARPAGARGDREPRRRRQTAGGAPLPALLALQGAVGNAAVVQMLGRAGRLPAGARHRADGDRPGPEYPGQTARRPAVHDVLRTGGRPLDDSTRAEMEARLGADFSGVRVHTGSAAEASAAGIGARAYTSREHVVLGSGGGDKLTLAHELTHVVQQRRGPVAGTDDGTGLRLSDSSDPFEREAEATAARVMSVSPPADLHSPPAGVRPGAAGPPAVAAAPVQRALYSDADAARRPLTRDEVLAASWYRELHPDHQRRVEPYIDYDVDVPVGKVVEFTRNTVVGAVDGQRSGDTEFLEEAWRRKRNLNAYDLMMQAGRLTEALTDLGIPPDTVRLTQGSIEGFGHHVPHTDVLVPHPGNIWSMSDAPGSLARCLEEIMGADSTAWIFTDNEQSGYSQAEAIRTAVDTINGENSGVAGHVPLAVQITPVPGKTAGEVYELAGVPLVIGHQPPYRLVTVTRP</sequence>
<feature type="compositionally biased region" description="Basic and acidic residues" evidence="1">
    <location>
        <begin position="1"/>
        <end position="18"/>
    </location>
</feature>
<reference evidence="4" key="1">
    <citation type="journal article" date="2019" name="Int. J. Syst. Evol. Microbiol.">
        <title>The Global Catalogue of Microorganisms (GCM) 10K type strain sequencing project: providing services to taxonomists for standard genome sequencing and annotation.</title>
        <authorList>
            <consortium name="The Broad Institute Genomics Platform"/>
            <consortium name="The Broad Institute Genome Sequencing Center for Infectious Disease"/>
            <person name="Wu L."/>
            <person name="Ma J."/>
        </authorList>
    </citation>
    <scope>NUCLEOTIDE SEQUENCE [LARGE SCALE GENOMIC DNA]</scope>
    <source>
        <strain evidence="4">JCM 30846</strain>
    </source>
</reference>
<gene>
    <name evidence="3" type="ORF">GCM10023082_58610</name>
</gene>
<dbReference type="EMBL" id="BAABEP010000067">
    <property type="protein sequence ID" value="GAA3755688.1"/>
    <property type="molecule type" value="Genomic_DNA"/>
</dbReference>
<accession>A0ABP7G4J0</accession>
<dbReference type="RefSeq" id="WP_345654060.1">
    <property type="nucleotide sequence ID" value="NZ_BAABEP010000067.1"/>
</dbReference>
<comment type="caution">
    <text evidence="3">The sequence shown here is derived from an EMBL/GenBank/DDBJ whole genome shotgun (WGS) entry which is preliminary data.</text>
</comment>
<evidence type="ECO:0000259" key="2">
    <source>
        <dbReference type="Pfam" id="PF13699"/>
    </source>
</evidence>
<keyword evidence="4" id="KW-1185">Reference proteome</keyword>
<evidence type="ECO:0000313" key="4">
    <source>
        <dbReference type="Proteomes" id="UP001499884"/>
    </source>
</evidence>
<feature type="region of interest" description="Disordered" evidence="1">
    <location>
        <begin position="163"/>
        <end position="219"/>
    </location>
</feature>
<evidence type="ECO:0000313" key="3">
    <source>
        <dbReference type="EMBL" id="GAA3755688.1"/>
    </source>
</evidence>
<feature type="domain" description="eCIS core" evidence="2">
    <location>
        <begin position="92"/>
        <end position="163"/>
    </location>
</feature>
<dbReference type="InterPro" id="IPR025295">
    <property type="entry name" value="eCIS_core_dom"/>
</dbReference>